<gene>
    <name evidence="1" type="ORF">ACEZ3G_14095</name>
</gene>
<evidence type="ECO:0000313" key="1">
    <source>
        <dbReference type="EMBL" id="MFH6604616.1"/>
    </source>
</evidence>
<proteinExistence type="predicted"/>
<dbReference type="EMBL" id="JBHFPV010000004">
    <property type="protein sequence ID" value="MFH6604616.1"/>
    <property type="molecule type" value="Genomic_DNA"/>
</dbReference>
<accession>A0ACC7LMZ7</accession>
<name>A0ACC7LMZ7_9FLAO</name>
<comment type="caution">
    <text evidence="1">The sequence shown here is derived from an EMBL/GenBank/DDBJ whole genome shotgun (WGS) entry which is preliminary data.</text>
</comment>
<sequence>MKFLENTILIILMSTLTFSCKQSKPLFEPNSGSWLQKGDAKWEFANDEIYASLLEGSGFIMTKDVYKDFELELEFYPSETINSGVFVRCKDYELSYTDCYEINIWDEHPDQPNRTGAIVSRANPAKYVRTINKWNTYRIVCEKDHIQAWINDILVADLRNDELKEGYIGLQADQIGSVKFRNVRIKVL</sequence>
<evidence type="ECO:0000313" key="2">
    <source>
        <dbReference type="Proteomes" id="UP001595191"/>
    </source>
</evidence>
<organism evidence="1 2">
    <name type="scientific">Meishania litoralis</name>
    <dbReference type="NCBI Taxonomy" id="3434685"/>
    <lineage>
        <taxon>Bacteria</taxon>
        <taxon>Pseudomonadati</taxon>
        <taxon>Bacteroidota</taxon>
        <taxon>Flavobacteriia</taxon>
        <taxon>Flavobacteriales</taxon>
        <taxon>Flavobacteriaceae</taxon>
        <taxon>Meishania</taxon>
    </lineage>
</organism>
<protein>
    <submittedName>
        <fullName evidence="1">DUF1080 domain-containing protein</fullName>
    </submittedName>
</protein>
<dbReference type="Proteomes" id="UP001595191">
    <property type="component" value="Unassembled WGS sequence"/>
</dbReference>
<reference evidence="1" key="1">
    <citation type="submission" date="2024-09" db="EMBL/GenBank/DDBJ databases">
        <authorList>
            <person name="Liu J."/>
        </authorList>
    </citation>
    <scope>NUCLEOTIDE SEQUENCE</scope>
    <source>
        <strain evidence="1">NBU2967</strain>
    </source>
</reference>
<keyword evidence="2" id="KW-1185">Reference proteome</keyword>